<feature type="domain" description="Regulator of nucleoside diphosphate kinase N-terminal" evidence="2">
    <location>
        <begin position="19"/>
        <end position="59"/>
    </location>
</feature>
<keyword evidence="3" id="KW-0808">Transferase</keyword>
<keyword evidence="4" id="KW-1185">Reference proteome</keyword>
<dbReference type="Proteomes" id="UP001526430">
    <property type="component" value="Unassembled WGS sequence"/>
</dbReference>
<dbReference type="InterPro" id="IPR001437">
    <property type="entry name" value="Tscrpt_elong_fac_GreA/B_C"/>
</dbReference>
<reference evidence="3 4" key="1">
    <citation type="submission" date="2022-10" db="EMBL/GenBank/DDBJ databases">
        <title>Roseococcus glaciei nov., sp. nov., isolated from glacier.</title>
        <authorList>
            <person name="Liu Q."/>
            <person name="Xin Y.-H."/>
        </authorList>
    </citation>
    <scope>NUCLEOTIDE SEQUENCE [LARGE SCALE GENOMIC DNA]</scope>
    <source>
        <strain evidence="3 4">MDT2-1-1</strain>
    </source>
</reference>
<accession>A0ABT3P0B6</accession>
<dbReference type="Gene3D" id="3.10.50.30">
    <property type="entry name" value="Transcription elongation factor, GreA/GreB, C-terminal domain"/>
    <property type="match status" value="1"/>
</dbReference>
<dbReference type="RefSeq" id="WP_301592061.1">
    <property type="nucleotide sequence ID" value="NZ_JAPFQI010000022.1"/>
</dbReference>
<organism evidence="3 4">
    <name type="scientific">Sabulicella glaciei</name>
    <dbReference type="NCBI Taxonomy" id="2984948"/>
    <lineage>
        <taxon>Bacteria</taxon>
        <taxon>Pseudomonadati</taxon>
        <taxon>Pseudomonadota</taxon>
        <taxon>Alphaproteobacteria</taxon>
        <taxon>Acetobacterales</taxon>
        <taxon>Acetobacteraceae</taxon>
        <taxon>Sabulicella</taxon>
    </lineage>
</organism>
<dbReference type="InterPro" id="IPR023459">
    <property type="entry name" value="Tscrpt_elong_fac_GreA/B_fam"/>
</dbReference>
<name>A0ABT3P0B6_9PROT</name>
<evidence type="ECO:0000259" key="1">
    <source>
        <dbReference type="Pfam" id="PF01272"/>
    </source>
</evidence>
<protein>
    <submittedName>
        <fullName evidence="3">Nucleoside diphosphate kinase regulator</fullName>
    </submittedName>
</protein>
<evidence type="ECO:0000313" key="4">
    <source>
        <dbReference type="Proteomes" id="UP001526430"/>
    </source>
</evidence>
<sequence length="155" mass="17059">MTTDTTLLEGRRAKKRTQPPITLSTADEERLFTLATATARRNPEVAAHLLREIDRARIVPPGRMPPDVVAMHSHVEFRDGGTGTVSRVQLVYPHEADIEAGRVSVLTLVGAGLIGMTAGRSISWPTLQGKERELTVLRVSPKPFAETDRLARSRE</sequence>
<gene>
    <name evidence="3" type="primary">rnk</name>
    <name evidence="3" type="ORF">OF850_19825</name>
</gene>
<keyword evidence="3" id="KW-0418">Kinase</keyword>
<comment type="caution">
    <text evidence="3">The sequence shown here is derived from an EMBL/GenBank/DDBJ whole genome shotgun (WGS) entry which is preliminary data.</text>
</comment>
<dbReference type="InterPro" id="IPR029462">
    <property type="entry name" value="Rnk_N"/>
</dbReference>
<dbReference type="Gene3D" id="1.10.286.20">
    <property type="match status" value="1"/>
</dbReference>
<dbReference type="Pfam" id="PF01272">
    <property type="entry name" value="GreA_GreB"/>
    <property type="match status" value="1"/>
</dbReference>
<dbReference type="PANTHER" id="PTHR30437">
    <property type="entry name" value="TRANSCRIPTION ELONGATION FACTOR GREA"/>
    <property type="match status" value="1"/>
</dbReference>
<dbReference type="NCBIfam" id="NF004396">
    <property type="entry name" value="PRK05753.1"/>
    <property type="match status" value="1"/>
</dbReference>
<dbReference type="InterPro" id="IPR036953">
    <property type="entry name" value="GreA/GreB_C_sf"/>
</dbReference>
<evidence type="ECO:0000313" key="3">
    <source>
        <dbReference type="EMBL" id="MCW8087855.1"/>
    </source>
</evidence>
<proteinExistence type="predicted"/>
<dbReference type="EMBL" id="JAPFQI010000022">
    <property type="protein sequence ID" value="MCW8087855.1"/>
    <property type="molecule type" value="Genomic_DNA"/>
</dbReference>
<evidence type="ECO:0000259" key="2">
    <source>
        <dbReference type="Pfam" id="PF14760"/>
    </source>
</evidence>
<dbReference type="PANTHER" id="PTHR30437:SF5">
    <property type="entry name" value="REGULATOR OF NUCLEOSIDE DIPHOSPHATE KINASE"/>
    <property type="match status" value="1"/>
</dbReference>
<feature type="domain" description="Transcription elongation factor GreA/GreB C-terminal" evidence="1">
    <location>
        <begin position="65"/>
        <end position="140"/>
    </location>
</feature>
<dbReference type="SUPFAM" id="SSF54534">
    <property type="entry name" value="FKBP-like"/>
    <property type="match status" value="1"/>
</dbReference>
<dbReference type="Pfam" id="PF14760">
    <property type="entry name" value="Rnk_N"/>
    <property type="match status" value="1"/>
</dbReference>
<dbReference type="GO" id="GO:0016301">
    <property type="term" value="F:kinase activity"/>
    <property type="evidence" value="ECO:0007669"/>
    <property type="project" value="UniProtKB-KW"/>
</dbReference>